<feature type="signal peptide" evidence="1">
    <location>
        <begin position="1"/>
        <end position="21"/>
    </location>
</feature>
<feature type="chain" id="PRO_5016691614" description="Lipoprotein" evidence="1">
    <location>
        <begin position="22"/>
        <end position="252"/>
    </location>
</feature>
<gene>
    <name evidence="2" type="ORF">CYPRO_0045</name>
</gene>
<evidence type="ECO:0008006" key="4">
    <source>
        <dbReference type="Google" id="ProtNLM"/>
    </source>
</evidence>
<proteinExistence type="predicted"/>
<keyword evidence="3" id="KW-1185">Reference proteome</keyword>
<reference evidence="2 3" key="1">
    <citation type="submission" date="2018-03" db="EMBL/GenBank/DDBJ databases">
        <title>Phenotypic and genomic properties of Cyclonatronum proteinivorum gen. nov., sp. nov., a haloalkaliphilic bacteroidete from soda lakes possessing Na+-translocating rhodopsin.</title>
        <authorList>
            <person name="Toshchakov S.V."/>
            <person name="Korzhenkov A."/>
            <person name="Samarov N.I."/>
            <person name="Kublanov I.V."/>
            <person name="Muntyan M.S."/>
            <person name="Sorokin D.Y."/>
        </authorList>
    </citation>
    <scope>NUCLEOTIDE SEQUENCE [LARGE SCALE GENOMIC DNA]</scope>
    <source>
        <strain evidence="2 3">Omega</strain>
    </source>
</reference>
<dbReference type="RefSeq" id="WP_114982576.1">
    <property type="nucleotide sequence ID" value="NZ_CP027806.1"/>
</dbReference>
<dbReference type="OrthoDB" id="9814380at2"/>
<dbReference type="EMBL" id="CP027806">
    <property type="protein sequence ID" value="AXI99333.1"/>
    <property type="molecule type" value="Genomic_DNA"/>
</dbReference>
<protein>
    <recommendedName>
        <fullName evidence="4">Lipoprotein</fullName>
    </recommendedName>
</protein>
<dbReference type="KEGG" id="cprv:CYPRO_0045"/>
<accession>A0A345UFT2</accession>
<dbReference type="AlphaFoldDB" id="A0A345UFT2"/>
<dbReference type="PROSITE" id="PS51257">
    <property type="entry name" value="PROKAR_LIPOPROTEIN"/>
    <property type="match status" value="1"/>
</dbReference>
<name>A0A345UFT2_9BACT</name>
<evidence type="ECO:0000256" key="1">
    <source>
        <dbReference type="SAM" id="SignalP"/>
    </source>
</evidence>
<sequence length="252" mass="27518">MKSLASLTFFLLASLLFTACADKLVDSSSPYGNNQQSDPDPVPADASLYLFWVFDGRVANNVELERLDATFDPLETGAFISFQSALPGYPNTGRLGSMERRNAPTDVNYLPEGNDDIPFEEADVRGVQIRQPFQGSNGEHELYFHIPMTNASAPILRFAMMDEGAADAIVFDYSVTSGFQQWTQAGMVDAQTTQSLTTDTYQIYTVDLSGVEAAANNADLLIRARFLTDDGFASNGDRVTFNNVSVFAVVGE</sequence>
<organism evidence="2 3">
    <name type="scientific">Cyclonatronum proteinivorum</name>
    <dbReference type="NCBI Taxonomy" id="1457365"/>
    <lineage>
        <taxon>Bacteria</taxon>
        <taxon>Pseudomonadati</taxon>
        <taxon>Balneolota</taxon>
        <taxon>Balneolia</taxon>
        <taxon>Balneolales</taxon>
        <taxon>Cyclonatronaceae</taxon>
        <taxon>Cyclonatronum</taxon>
    </lineage>
</organism>
<dbReference type="Proteomes" id="UP000254808">
    <property type="component" value="Chromosome"/>
</dbReference>
<evidence type="ECO:0000313" key="2">
    <source>
        <dbReference type="EMBL" id="AXI99333.1"/>
    </source>
</evidence>
<keyword evidence="1" id="KW-0732">Signal</keyword>
<evidence type="ECO:0000313" key="3">
    <source>
        <dbReference type="Proteomes" id="UP000254808"/>
    </source>
</evidence>